<sequence>MKASSHAGIKQEGVTSEGTAEAASTPPVEPLHVTPNVSAENKPPPSVPAPPPPLVKQQAPANIRALTHYFHKEQTAPKLGQEKAVQDIDEDECVYVGCAHEVTEISDDD</sequence>
<evidence type="ECO:0000313" key="2">
    <source>
        <dbReference type="EMBL" id="EPY17271.1"/>
    </source>
</evidence>
<dbReference type="Proteomes" id="UP000015354">
    <property type="component" value="Unassembled WGS sequence"/>
</dbReference>
<gene>
    <name evidence="2" type="ORF">STCU_10715</name>
</gene>
<proteinExistence type="predicted"/>
<dbReference type="AlphaFoldDB" id="S9URP7"/>
<organism evidence="2 3">
    <name type="scientific">Strigomonas culicis</name>
    <dbReference type="NCBI Taxonomy" id="28005"/>
    <lineage>
        <taxon>Eukaryota</taxon>
        <taxon>Discoba</taxon>
        <taxon>Euglenozoa</taxon>
        <taxon>Kinetoplastea</taxon>
        <taxon>Metakinetoplastina</taxon>
        <taxon>Trypanosomatida</taxon>
        <taxon>Trypanosomatidae</taxon>
        <taxon>Strigomonadinae</taxon>
        <taxon>Strigomonas</taxon>
    </lineage>
</organism>
<comment type="caution">
    <text evidence="2">The sequence shown here is derived from an EMBL/GenBank/DDBJ whole genome shotgun (WGS) entry which is preliminary data.</text>
</comment>
<feature type="region of interest" description="Disordered" evidence="1">
    <location>
        <begin position="1"/>
        <end position="57"/>
    </location>
</feature>
<name>S9URP7_9TRYP</name>
<accession>S9URP7</accession>
<keyword evidence="3" id="KW-1185">Reference proteome</keyword>
<dbReference type="EMBL" id="ATMH01010569">
    <property type="protein sequence ID" value="EPY17271.1"/>
    <property type="molecule type" value="Genomic_DNA"/>
</dbReference>
<evidence type="ECO:0000256" key="1">
    <source>
        <dbReference type="SAM" id="MobiDB-lite"/>
    </source>
</evidence>
<reference evidence="2 3" key="1">
    <citation type="journal article" date="2013" name="PLoS ONE">
        <title>Predicting the Proteins of Angomonas deanei, Strigomonas culicis and Their Respective Endosymbionts Reveals New Aspects of the Trypanosomatidae Family.</title>
        <authorList>
            <person name="Motta M.C."/>
            <person name="Martins A.C."/>
            <person name="de Souza S.S."/>
            <person name="Catta-Preta C.M."/>
            <person name="Silva R."/>
            <person name="Klein C.C."/>
            <person name="de Almeida L.G."/>
            <person name="de Lima Cunha O."/>
            <person name="Ciapina L.P."/>
            <person name="Brocchi M."/>
            <person name="Colabardini A.C."/>
            <person name="de Araujo Lima B."/>
            <person name="Machado C.R."/>
            <person name="de Almeida Soares C.M."/>
            <person name="Probst C.M."/>
            <person name="de Menezes C.B."/>
            <person name="Thompson C.E."/>
            <person name="Bartholomeu D.C."/>
            <person name="Gradia D.F."/>
            <person name="Pavoni D.P."/>
            <person name="Grisard E.C."/>
            <person name="Fantinatti-Garboggini F."/>
            <person name="Marchini F.K."/>
            <person name="Rodrigues-Luiz G.F."/>
            <person name="Wagner G."/>
            <person name="Goldman G.H."/>
            <person name="Fietto J.L."/>
            <person name="Elias M.C."/>
            <person name="Goldman M.H."/>
            <person name="Sagot M.F."/>
            <person name="Pereira M."/>
            <person name="Stoco P.H."/>
            <person name="de Mendonca-Neto R.P."/>
            <person name="Teixeira S.M."/>
            <person name="Maciel T.E."/>
            <person name="de Oliveira Mendes T.A."/>
            <person name="Urmenyi T.P."/>
            <person name="de Souza W."/>
            <person name="Schenkman S."/>
            <person name="de Vasconcelos A.T."/>
        </authorList>
    </citation>
    <scope>NUCLEOTIDE SEQUENCE [LARGE SCALE GENOMIC DNA]</scope>
</reference>
<protein>
    <submittedName>
        <fullName evidence="2">Uncharacterized protein</fullName>
    </submittedName>
</protein>
<evidence type="ECO:0000313" key="3">
    <source>
        <dbReference type="Proteomes" id="UP000015354"/>
    </source>
</evidence>
<feature type="compositionally biased region" description="Pro residues" evidence="1">
    <location>
        <begin position="42"/>
        <end position="54"/>
    </location>
</feature>